<sequence length="160" mass="18805">MHVVIVERKKFFKPSSNKDMVRCERPSAMTDWGLEKTINTFTVQDYFLCWIKSKMLMEAIAPVVASFKRTTQINIYYIYVMIVSKFEFLSCPCFISLFTFSLSQSVLCYCVCVCVCVWVFPERLCWWVWTASGHLYPILAGAFLRSCRTSILRLMLHVEW</sequence>
<protein>
    <submittedName>
        <fullName evidence="2">Uncharacterized protein</fullName>
    </submittedName>
</protein>
<gene>
    <name evidence="2" type="ORF">XENOCAPTIV_009403</name>
</gene>
<evidence type="ECO:0000256" key="1">
    <source>
        <dbReference type="SAM" id="Phobius"/>
    </source>
</evidence>
<name>A0ABV0QZE4_9TELE</name>
<feature type="transmembrane region" description="Helical" evidence="1">
    <location>
        <begin position="94"/>
        <end position="120"/>
    </location>
</feature>
<keyword evidence="3" id="KW-1185">Reference proteome</keyword>
<reference evidence="2 3" key="1">
    <citation type="submission" date="2021-06" db="EMBL/GenBank/DDBJ databases">
        <authorList>
            <person name="Palmer J.M."/>
        </authorList>
    </citation>
    <scope>NUCLEOTIDE SEQUENCE [LARGE SCALE GENOMIC DNA]</scope>
    <source>
        <strain evidence="2 3">XC_2019</strain>
        <tissue evidence="2">Muscle</tissue>
    </source>
</reference>
<dbReference type="Proteomes" id="UP001434883">
    <property type="component" value="Unassembled WGS sequence"/>
</dbReference>
<accession>A0ABV0QZE4</accession>
<keyword evidence="1" id="KW-0812">Transmembrane</keyword>
<organism evidence="2 3">
    <name type="scientific">Xenoophorus captivus</name>
    <dbReference type="NCBI Taxonomy" id="1517983"/>
    <lineage>
        <taxon>Eukaryota</taxon>
        <taxon>Metazoa</taxon>
        <taxon>Chordata</taxon>
        <taxon>Craniata</taxon>
        <taxon>Vertebrata</taxon>
        <taxon>Euteleostomi</taxon>
        <taxon>Actinopterygii</taxon>
        <taxon>Neopterygii</taxon>
        <taxon>Teleostei</taxon>
        <taxon>Neoteleostei</taxon>
        <taxon>Acanthomorphata</taxon>
        <taxon>Ovalentaria</taxon>
        <taxon>Atherinomorphae</taxon>
        <taxon>Cyprinodontiformes</taxon>
        <taxon>Goodeidae</taxon>
        <taxon>Xenoophorus</taxon>
    </lineage>
</organism>
<evidence type="ECO:0000313" key="3">
    <source>
        <dbReference type="Proteomes" id="UP001434883"/>
    </source>
</evidence>
<proteinExistence type="predicted"/>
<keyword evidence="1" id="KW-1133">Transmembrane helix</keyword>
<keyword evidence="1" id="KW-0472">Membrane</keyword>
<dbReference type="EMBL" id="JAHRIN010027334">
    <property type="protein sequence ID" value="MEQ2201228.1"/>
    <property type="molecule type" value="Genomic_DNA"/>
</dbReference>
<evidence type="ECO:0000313" key="2">
    <source>
        <dbReference type="EMBL" id="MEQ2201228.1"/>
    </source>
</evidence>
<comment type="caution">
    <text evidence="2">The sequence shown here is derived from an EMBL/GenBank/DDBJ whole genome shotgun (WGS) entry which is preliminary data.</text>
</comment>